<name>A0A482WNB7_LAOST</name>
<evidence type="ECO:0000256" key="2">
    <source>
        <dbReference type="ARBA" id="ARBA00022540"/>
    </source>
</evidence>
<dbReference type="GO" id="GO:0070124">
    <property type="term" value="P:mitochondrial translational initiation"/>
    <property type="evidence" value="ECO:0007669"/>
    <property type="project" value="TreeGrafter"/>
</dbReference>
<dbReference type="PANTHER" id="PTHR10938:SF0">
    <property type="entry name" value="TRANSLATION INITIATION FACTOR IF-3, MITOCHONDRIAL"/>
    <property type="match status" value="1"/>
</dbReference>
<dbReference type="GO" id="GO:0032790">
    <property type="term" value="P:ribosome disassembly"/>
    <property type="evidence" value="ECO:0007669"/>
    <property type="project" value="TreeGrafter"/>
</dbReference>
<dbReference type="PANTHER" id="PTHR10938">
    <property type="entry name" value="TRANSLATION INITIATION FACTOR IF-3"/>
    <property type="match status" value="1"/>
</dbReference>
<protein>
    <recommendedName>
        <fullName evidence="6">Translation initiation factor 3 N-terminal domain-containing protein</fullName>
    </recommendedName>
</protein>
<reference evidence="4 5" key="1">
    <citation type="journal article" date="2017" name="Gigascience">
        <title>Genome sequence of the small brown planthopper, Laodelphax striatellus.</title>
        <authorList>
            <person name="Zhu J."/>
            <person name="Jiang F."/>
            <person name="Wang X."/>
            <person name="Yang P."/>
            <person name="Bao Y."/>
            <person name="Zhao W."/>
            <person name="Wang W."/>
            <person name="Lu H."/>
            <person name="Wang Q."/>
            <person name="Cui N."/>
            <person name="Li J."/>
            <person name="Chen X."/>
            <person name="Luo L."/>
            <person name="Yu J."/>
            <person name="Kang L."/>
            <person name="Cui F."/>
        </authorList>
    </citation>
    <scope>NUCLEOTIDE SEQUENCE [LARGE SCALE GENOMIC DNA]</scope>
    <source>
        <strain evidence="4">Lst14</strain>
    </source>
</reference>
<comment type="similarity">
    <text evidence="1">Belongs to the IF-3 family.</text>
</comment>
<dbReference type="GO" id="GO:0005739">
    <property type="term" value="C:mitochondrion"/>
    <property type="evidence" value="ECO:0007669"/>
    <property type="project" value="TreeGrafter"/>
</dbReference>
<evidence type="ECO:0008006" key="6">
    <source>
        <dbReference type="Google" id="ProtNLM"/>
    </source>
</evidence>
<evidence type="ECO:0000256" key="3">
    <source>
        <dbReference type="ARBA" id="ARBA00022917"/>
    </source>
</evidence>
<dbReference type="SUPFAM" id="SSF55200">
    <property type="entry name" value="Translation initiation factor IF3, C-terminal domain"/>
    <property type="match status" value="1"/>
</dbReference>
<accession>A0A482WNB7</accession>
<dbReference type="InterPro" id="IPR036788">
    <property type="entry name" value="T_IF-3_C_sf"/>
</dbReference>
<proteinExistence type="inferred from homology"/>
<organism evidence="4 5">
    <name type="scientific">Laodelphax striatellus</name>
    <name type="common">Small brown planthopper</name>
    <name type="synonym">Delphax striatella</name>
    <dbReference type="NCBI Taxonomy" id="195883"/>
    <lineage>
        <taxon>Eukaryota</taxon>
        <taxon>Metazoa</taxon>
        <taxon>Ecdysozoa</taxon>
        <taxon>Arthropoda</taxon>
        <taxon>Hexapoda</taxon>
        <taxon>Insecta</taxon>
        <taxon>Pterygota</taxon>
        <taxon>Neoptera</taxon>
        <taxon>Paraneoptera</taxon>
        <taxon>Hemiptera</taxon>
        <taxon>Auchenorrhyncha</taxon>
        <taxon>Fulgoroidea</taxon>
        <taxon>Delphacidae</taxon>
        <taxon>Criomorphinae</taxon>
        <taxon>Laodelphax</taxon>
    </lineage>
</organism>
<dbReference type="GO" id="GO:0043022">
    <property type="term" value="F:ribosome binding"/>
    <property type="evidence" value="ECO:0007669"/>
    <property type="project" value="TreeGrafter"/>
</dbReference>
<dbReference type="InParanoid" id="A0A482WNB7"/>
<evidence type="ECO:0000313" key="5">
    <source>
        <dbReference type="Proteomes" id="UP000291343"/>
    </source>
</evidence>
<dbReference type="EMBL" id="QKKF02030803">
    <property type="protein sequence ID" value="RZF34661.1"/>
    <property type="molecule type" value="Genomic_DNA"/>
</dbReference>
<dbReference type="AlphaFoldDB" id="A0A482WNB7"/>
<dbReference type="Gene3D" id="3.30.110.10">
    <property type="entry name" value="Translation initiation factor 3 (IF-3), C-terminal domain"/>
    <property type="match status" value="1"/>
</dbReference>
<dbReference type="GO" id="GO:0003743">
    <property type="term" value="F:translation initiation factor activity"/>
    <property type="evidence" value="ECO:0007669"/>
    <property type="project" value="UniProtKB-KW"/>
</dbReference>
<keyword evidence="3" id="KW-0648">Protein biosynthesis</keyword>
<evidence type="ECO:0000313" key="4">
    <source>
        <dbReference type="EMBL" id="RZF34661.1"/>
    </source>
</evidence>
<sequence length="239" mass="27441">MSLVCVSSRILHYKQISRLVGYHLVKLSSENVCNVEYRNISLGSRLLSSFTHLNKEHQNETKKSSVVPGNKSQKKKKEKLVYITLIENDNVSVLTLDDAVKLSKRRNLKLVQIKDYETKTERATYQLMSAADLLSEEKNSKKDNKDSTGVKLLSISSKIEEHDLTSKMKNIIKWLNKKNEVRISISNDDNKGEDVFKHISEKIENNGRIVQKRQRNNALKFNILPKKHSEESVESDKSS</sequence>
<dbReference type="SMR" id="A0A482WNB7"/>
<gene>
    <name evidence="4" type="ORF">LSTR_LSTR010826</name>
</gene>
<evidence type="ECO:0000256" key="1">
    <source>
        <dbReference type="ARBA" id="ARBA00005439"/>
    </source>
</evidence>
<keyword evidence="2" id="KW-0396">Initiation factor</keyword>
<dbReference type="InterPro" id="IPR001288">
    <property type="entry name" value="Translation_initiation_fac_3"/>
</dbReference>
<keyword evidence="5" id="KW-1185">Reference proteome</keyword>
<comment type="caution">
    <text evidence="4">The sequence shown here is derived from an EMBL/GenBank/DDBJ whole genome shotgun (WGS) entry which is preliminary data.</text>
</comment>
<dbReference type="Proteomes" id="UP000291343">
    <property type="component" value="Unassembled WGS sequence"/>
</dbReference>
<dbReference type="OrthoDB" id="21573at2759"/>
<dbReference type="FunCoup" id="A0A482WNB7">
    <property type="interactions" value="74"/>
</dbReference>